<name>A0A811UIZ2_CERCA</name>
<dbReference type="AlphaFoldDB" id="A0A811UIZ2"/>
<keyword evidence="1" id="KW-0812">Transmembrane</keyword>
<comment type="caution">
    <text evidence="2">The sequence shown here is derived from an EMBL/GenBank/DDBJ whole genome shotgun (WGS) entry which is preliminary data.</text>
</comment>
<evidence type="ECO:0000313" key="2">
    <source>
        <dbReference type="EMBL" id="CAD6997916.1"/>
    </source>
</evidence>
<evidence type="ECO:0000313" key="3">
    <source>
        <dbReference type="Proteomes" id="UP000606786"/>
    </source>
</evidence>
<organism evidence="2 3">
    <name type="scientific">Ceratitis capitata</name>
    <name type="common">Mediterranean fruit fly</name>
    <name type="synonym">Tephritis capitata</name>
    <dbReference type="NCBI Taxonomy" id="7213"/>
    <lineage>
        <taxon>Eukaryota</taxon>
        <taxon>Metazoa</taxon>
        <taxon>Ecdysozoa</taxon>
        <taxon>Arthropoda</taxon>
        <taxon>Hexapoda</taxon>
        <taxon>Insecta</taxon>
        <taxon>Pterygota</taxon>
        <taxon>Neoptera</taxon>
        <taxon>Endopterygota</taxon>
        <taxon>Diptera</taxon>
        <taxon>Brachycera</taxon>
        <taxon>Muscomorpha</taxon>
        <taxon>Tephritoidea</taxon>
        <taxon>Tephritidae</taxon>
        <taxon>Ceratitis</taxon>
        <taxon>Ceratitis</taxon>
    </lineage>
</organism>
<dbReference type="Proteomes" id="UP000606786">
    <property type="component" value="Unassembled WGS sequence"/>
</dbReference>
<gene>
    <name evidence="2" type="ORF">CCAP1982_LOCUS6534</name>
</gene>
<proteinExistence type="predicted"/>
<sequence length="114" mass="13461">MGVFVRVQTGRQPNRVVVSFSFLFFCVVTLAFRRHHAAGFHAASRFQDILLFLSLHFHKKKSIEEIKQFGMKIKVSNNKETTKNIVNHNFRPTQVLQKQKTKQMKAMQHDQYRQ</sequence>
<feature type="transmembrane region" description="Helical" evidence="1">
    <location>
        <begin position="16"/>
        <end position="32"/>
    </location>
</feature>
<protein>
    <submittedName>
        <fullName evidence="2">(Mediterranean fruit fly) hypothetical protein</fullName>
    </submittedName>
</protein>
<accession>A0A811UIZ2</accession>
<keyword evidence="1" id="KW-0472">Membrane</keyword>
<keyword evidence="1" id="KW-1133">Transmembrane helix</keyword>
<dbReference type="EMBL" id="CAJHJT010000012">
    <property type="protein sequence ID" value="CAD6997916.1"/>
    <property type="molecule type" value="Genomic_DNA"/>
</dbReference>
<keyword evidence="3" id="KW-1185">Reference proteome</keyword>
<reference evidence="2" key="1">
    <citation type="submission" date="2020-11" db="EMBL/GenBank/DDBJ databases">
        <authorList>
            <person name="Whitehead M."/>
        </authorList>
    </citation>
    <scope>NUCLEOTIDE SEQUENCE</scope>
    <source>
        <strain evidence="2">EGII</strain>
    </source>
</reference>
<evidence type="ECO:0000256" key="1">
    <source>
        <dbReference type="SAM" id="Phobius"/>
    </source>
</evidence>